<feature type="transmembrane region" description="Helical" evidence="1">
    <location>
        <begin position="107"/>
        <end position="128"/>
    </location>
</feature>
<feature type="transmembrane region" description="Helical" evidence="1">
    <location>
        <begin position="83"/>
        <end position="101"/>
    </location>
</feature>
<organism evidence="2 3">
    <name type="scientific">Brevibacterium antiquum</name>
    <dbReference type="NCBI Taxonomy" id="234835"/>
    <lineage>
        <taxon>Bacteria</taxon>
        <taxon>Bacillati</taxon>
        <taxon>Actinomycetota</taxon>
        <taxon>Actinomycetes</taxon>
        <taxon>Micrococcales</taxon>
        <taxon>Brevibacteriaceae</taxon>
        <taxon>Brevibacterium</taxon>
    </lineage>
</organism>
<feature type="transmembrane region" description="Helical" evidence="1">
    <location>
        <begin position="41"/>
        <end position="62"/>
    </location>
</feature>
<evidence type="ECO:0000256" key="1">
    <source>
        <dbReference type="SAM" id="Phobius"/>
    </source>
</evidence>
<dbReference type="PANTHER" id="PTHR34821:SF2">
    <property type="entry name" value="INNER MEMBRANE PROTEIN YDCZ"/>
    <property type="match status" value="1"/>
</dbReference>
<gene>
    <name evidence="2" type="ORF">BANT10_00306</name>
</gene>
<name>A0A2H1HS51_9MICO</name>
<feature type="transmembrane region" description="Helical" evidence="1">
    <location>
        <begin position="140"/>
        <end position="159"/>
    </location>
</feature>
<dbReference type="RefSeq" id="WP_101641585.1">
    <property type="nucleotide sequence ID" value="NZ_FXZE01000001.1"/>
</dbReference>
<dbReference type="AlphaFoldDB" id="A0A2H1HS51"/>
<dbReference type="EMBL" id="FXZE01000001">
    <property type="protein sequence ID" value="SMX65749.1"/>
    <property type="molecule type" value="Genomic_DNA"/>
</dbReference>
<keyword evidence="1" id="KW-0812">Transmembrane</keyword>
<keyword evidence="1" id="KW-0472">Membrane</keyword>
<evidence type="ECO:0000313" key="2">
    <source>
        <dbReference type="EMBL" id="SMX65749.1"/>
    </source>
</evidence>
<feature type="transmembrane region" description="Helical" evidence="1">
    <location>
        <begin position="237"/>
        <end position="256"/>
    </location>
</feature>
<keyword evidence="3" id="KW-1185">Reference proteome</keyword>
<reference evidence="3" key="1">
    <citation type="submission" date="2017-03" db="EMBL/GenBank/DDBJ databases">
        <authorList>
            <person name="Monnet C."/>
        </authorList>
    </citation>
    <scope>NUCLEOTIDE SEQUENCE [LARGE SCALE GENOMIC DNA]</scope>
    <source>
        <strain evidence="3">P10</strain>
    </source>
</reference>
<feature type="transmembrane region" description="Helical" evidence="1">
    <location>
        <begin position="165"/>
        <end position="184"/>
    </location>
</feature>
<feature type="transmembrane region" description="Helical" evidence="1">
    <location>
        <begin position="205"/>
        <end position="231"/>
    </location>
</feature>
<accession>A0A2H1HS51</accession>
<keyword evidence="1" id="KW-1133">Transmembrane helix</keyword>
<feature type="transmembrane region" description="Helical" evidence="1">
    <location>
        <begin position="263"/>
        <end position="285"/>
    </location>
</feature>
<dbReference type="GO" id="GO:0005886">
    <property type="term" value="C:plasma membrane"/>
    <property type="evidence" value="ECO:0007669"/>
    <property type="project" value="TreeGrafter"/>
</dbReference>
<feature type="transmembrane region" description="Helical" evidence="1">
    <location>
        <begin position="291"/>
        <end position="312"/>
    </location>
</feature>
<protein>
    <submittedName>
        <fullName evidence="2">Transporter family-2 protein</fullName>
    </submittedName>
</protein>
<dbReference type="Pfam" id="PF04657">
    <property type="entry name" value="DMT_YdcZ"/>
    <property type="match status" value="2"/>
</dbReference>
<proteinExistence type="predicted"/>
<dbReference type="PANTHER" id="PTHR34821">
    <property type="entry name" value="INNER MEMBRANE PROTEIN YDCZ"/>
    <property type="match status" value="1"/>
</dbReference>
<dbReference type="Proteomes" id="UP000234342">
    <property type="component" value="Unassembled WGS sequence"/>
</dbReference>
<dbReference type="InterPro" id="IPR006750">
    <property type="entry name" value="YdcZ"/>
</dbReference>
<sequence>MKSPAPLLPVLAAGLVTIVAGGAMSLQGRANGLLGPILGHSVFAALVSFIIGLTLVGTTLLCSPRSRTGALNLIRLVRTHAMPWWMMLGGLSGGLVVIAQASTVPIMGVAMFTMAFVSGQVTGGLVVDSTRLPPGGKQRLTFFRAFGVLVVIAALIYGASERLTMGVPLWALLLPFVSGALTSVQQAFNGRIKAATGSVIVATTVNFAVGFLALLVAAGVIMCSGVTWAGFPTEPTQWWMLLGGAFGVIFIGLTALTVAKLGVLLLSLFSLFGNLVGALLLDLLLPMPGSLVSTTTVISAAMVLLGIAMTIMPSSGNRPGPSPRT</sequence>
<evidence type="ECO:0000313" key="3">
    <source>
        <dbReference type="Proteomes" id="UP000234342"/>
    </source>
</evidence>